<keyword evidence="3 5" id="KW-0560">Oxidoreductase</keyword>
<proteinExistence type="predicted"/>
<dbReference type="PANTHER" id="PTHR42659:SF2">
    <property type="entry name" value="XANTHINE DEHYDROGENASE SUBUNIT C-RELATED"/>
    <property type="match status" value="1"/>
</dbReference>
<dbReference type="AlphaFoldDB" id="A0A0X1U8J9"/>
<reference evidence="7" key="2">
    <citation type="submission" date="2016-01" db="EMBL/GenBank/DDBJ databases">
        <authorList>
            <person name="Poehlein A."/>
            <person name="Schlien K."/>
            <person name="Gottschalk G."/>
            <person name="Buckel W."/>
            <person name="Daniel R."/>
        </authorList>
    </citation>
    <scope>NUCLEOTIDE SEQUENCE [LARGE SCALE GENOMIC DNA]</scope>
    <source>
        <strain evidence="7">X2</strain>
    </source>
</reference>
<feature type="domain" description="FAD-binding PCMH-type" evidence="4">
    <location>
        <begin position="1"/>
        <end position="174"/>
    </location>
</feature>
<dbReference type="InterPro" id="IPR036318">
    <property type="entry name" value="FAD-bd_PCMH-like_sf"/>
</dbReference>
<gene>
    <name evidence="5" type="primary">cutM</name>
    <name evidence="5" type="ORF">CPRO_16510</name>
    <name evidence="6" type="ORF">SAMN02745151_02830</name>
</gene>
<reference evidence="6" key="4">
    <citation type="submission" date="2016-11" db="EMBL/GenBank/DDBJ databases">
        <authorList>
            <person name="Varghese N."/>
            <person name="Submissions S."/>
        </authorList>
    </citation>
    <scope>NUCLEOTIDE SEQUENCE</scope>
    <source>
        <strain evidence="6">DSM 1682</strain>
    </source>
</reference>
<organism evidence="6 8">
    <name type="scientific">Anaerotignum propionicum DSM 1682</name>
    <dbReference type="NCBI Taxonomy" id="991789"/>
    <lineage>
        <taxon>Bacteria</taxon>
        <taxon>Bacillati</taxon>
        <taxon>Bacillota</taxon>
        <taxon>Clostridia</taxon>
        <taxon>Lachnospirales</taxon>
        <taxon>Anaerotignaceae</taxon>
        <taxon>Anaerotignum</taxon>
    </lineage>
</organism>
<dbReference type="InterPro" id="IPR002346">
    <property type="entry name" value="Mopterin_DH_FAD-bd"/>
</dbReference>
<dbReference type="InterPro" id="IPR016166">
    <property type="entry name" value="FAD-bd_PCMH"/>
</dbReference>
<dbReference type="Gene3D" id="3.30.390.50">
    <property type="entry name" value="CO dehydrogenase flavoprotein, C-terminal domain"/>
    <property type="match status" value="1"/>
</dbReference>
<dbReference type="SUPFAM" id="SSF56176">
    <property type="entry name" value="FAD-binding/transporter-associated domain-like"/>
    <property type="match status" value="1"/>
</dbReference>
<evidence type="ECO:0000256" key="3">
    <source>
        <dbReference type="ARBA" id="ARBA00023002"/>
    </source>
</evidence>
<dbReference type="EMBL" id="FQUA01000018">
    <property type="protein sequence ID" value="SHF11660.1"/>
    <property type="molecule type" value="Genomic_DNA"/>
</dbReference>
<sequence length="279" mass="31017">MIPFDFIYLRPDTLQEAVELYTQLESEGKNPVYYAGGSEIITMCRAGSIQPGAVIDIKNIPECMILSVDDEKLHIGSVCTLNQISESKLFPLLQHSCGRIADHTNQCRITIGGNLCGTIIYRETSLPLLLSDAEITVFGGDGQQIFPLKSIFDGRILLKPGEIIVQVHVPIWALSANYKHIKQTANEKIDYPLVSISAIWKENNLRIAFSGICSYPFRSAPIETTLNDRTKSCRERAEMAAGQLPEGAYSDVEGSGEYRLFVLKNMLEELLEGWENGTI</sequence>
<reference evidence="5 7" key="1">
    <citation type="journal article" date="2016" name="Genome Announc.">
        <title>Complete Genome Sequence of the Amino Acid-Fermenting Clostridium propionicum X2 (DSM 1682).</title>
        <authorList>
            <person name="Poehlein A."/>
            <person name="Schlien K."/>
            <person name="Chowdhury N.P."/>
            <person name="Gottschalk G."/>
            <person name="Buckel W."/>
            <person name="Daniel R."/>
        </authorList>
    </citation>
    <scope>NUCLEOTIDE SEQUENCE [LARGE SCALE GENOMIC DNA]</scope>
    <source>
        <strain evidence="5 7">X2</strain>
    </source>
</reference>
<keyword evidence="2" id="KW-0274">FAD</keyword>
<evidence type="ECO:0000313" key="7">
    <source>
        <dbReference type="Proteomes" id="UP000068026"/>
    </source>
</evidence>
<dbReference type="PANTHER" id="PTHR42659">
    <property type="entry name" value="XANTHINE DEHYDROGENASE SUBUNIT C-RELATED"/>
    <property type="match status" value="1"/>
</dbReference>
<dbReference type="Pfam" id="PF00941">
    <property type="entry name" value="FAD_binding_5"/>
    <property type="match status" value="1"/>
</dbReference>
<dbReference type="EC" id="1.2.99.2" evidence="5"/>
<dbReference type="Gene3D" id="3.30.43.10">
    <property type="entry name" value="Uridine Diphospho-n-acetylenolpyruvylglucosamine Reductase, domain 2"/>
    <property type="match status" value="1"/>
</dbReference>
<dbReference type="InterPro" id="IPR051312">
    <property type="entry name" value="Diverse_Substr_Oxidored"/>
</dbReference>
<accession>A0A0X1U8J9</accession>
<dbReference type="Gene3D" id="3.30.465.10">
    <property type="match status" value="1"/>
</dbReference>
<dbReference type="RefSeq" id="WP_066050101.1">
    <property type="nucleotide sequence ID" value="NZ_CP014223.1"/>
</dbReference>
<keyword evidence="1" id="KW-0285">Flavoprotein</keyword>
<dbReference type="InterPro" id="IPR016167">
    <property type="entry name" value="FAD-bd_PCMH_sub1"/>
</dbReference>
<dbReference type="SMART" id="SM01092">
    <property type="entry name" value="CO_deh_flav_C"/>
    <property type="match status" value="1"/>
</dbReference>
<dbReference type="Proteomes" id="UP000068026">
    <property type="component" value="Chromosome"/>
</dbReference>
<dbReference type="InterPro" id="IPR016169">
    <property type="entry name" value="FAD-bd_PCMH_sub2"/>
</dbReference>
<name>A0A0X1U8J9_ANAPI</name>
<evidence type="ECO:0000313" key="8">
    <source>
        <dbReference type="Proteomes" id="UP000184204"/>
    </source>
</evidence>
<evidence type="ECO:0000256" key="1">
    <source>
        <dbReference type="ARBA" id="ARBA00022630"/>
    </source>
</evidence>
<protein>
    <submittedName>
        <fullName evidence="6">CO or xanthine dehydrogenase, FAD-binding subunit</fullName>
    </submittedName>
    <submittedName>
        <fullName evidence="5">Carbon monoxide dehydrogenase medium chain</fullName>
        <ecNumber evidence="5">1.2.99.2</ecNumber>
    </submittedName>
</protein>
<dbReference type="PROSITE" id="PS51387">
    <property type="entry name" value="FAD_PCMH"/>
    <property type="match status" value="1"/>
</dbReference>
<dbReference type="InterPro" id="IPR036683">
    <property type="entry name" value="CO_DH_flav_C_dom_sf"/>
</dbReference>
<evidence type="ECO:0000259" key="4">
    <source>
        <dbReference type="PROSITE" id="PS51387"/>
    </source>
</evidence>
<reference evidence="8" key="3">
    <citation type="submission" date="2016-11" db="EMBL/GenBank/DDBJ databases">
        <authorList>
            <person name="Jaros S."/>
            <person name="Januszkiewicz K."/>
            <person name="Wedrychowicz H."/>
        </authorList>
    </citation>
    <scope>NUCLEOTIDE SEQUENCE [LARGE SCALE GENOMIC DNA]</scope>
    <source>
        <strain evidence="8">DSM 1682</strain>
    </source>
</reference>
<dbReference type="InterPro" id="IPR005107">
    <property type="entry name" value="CO_DH_flav_C"/>
</dbReference>
<dbReference type="EMBL" id="CP014223">
    <property type="protein sequence ID" value="AMJ41241.1"/>
    <property type="molecule type" value="Genomic_DNA"/>
</dbReference>
<dbReference type="KEGG" id="cpro:CPRO_16510"/>
<dbReference type="Proteomes" id="UP000184204">
    <property type="component" value="Unassembled WGS sequence"/>
</dbReference>
<evidence type="ECO:0000313" key="5">
    <source>
        <dbReference type="EMBL" id="AMJ41241.1"/>
    </source>
</evidence>
<evidence type="ECO:0000313" key="6">
    <source>
        <dbReference type="EMBL" id="SHF11660.1"/>
    </source>
</evidence>
<dbReference type="GO" id="GO:0071949">
    <property type="term" value="F:FAD binding"/>
    <property type="evidence" value="ECO:0007669"/>
    <property type="project" value="InterPro"/>
</dbReference>
<dbReference type="GO" id="GO:0016491">
    <property type="term" value="F:oxidoreductase activity"/>
    <property type="evidence" value="ECO:0007669"/>
    <property type="project" value="UniProtKB-KW"/>
</dbReference>
<evidence type="ECO:0000256" key="2">
    <source>
        <dbReference type="ARBA" id="ARBA00022827"/>
    </source>
</evidence>
<dbReference type="SUPFAM" id="SSF55447">
    <property type="entry name" value="CO dehydrogenase flavoprotein C-terminal domain-like"/>
    <property type="match status" value="1"/>
</dbReference>
<keyword evidence="7" id="KW-1185">Reference proteome</keyword>
<dbReference type="OrthoDB" id="9789842at2"/>